<keyword evidence="3" id="KW-1185">Reference proteome</keyword>
<sequence>MRDLRRTLVNTLIFGGGTAGAYYGYKTAARYHIARPLLVGITGGAIVGSLVAIYAARTVERIVLRHDVHKSSDTE</sequence>
<protein>
    <submittedName>
        <fullName evidence="2">Putative mitochondrial protein</fullName>
    </submittedName>
</protein>
<comment type="caution">
    <text evidence="2">The sequence shown here is derived from an EMBL/GenBank/DDBJ whole genome shotgun (WGS) entry which is preliminary data.</text>
</comment>
<keyword evidence="1" id="KW-0472">Membrane</keyword>
<name>A0A8K0F2F0_ANDGO</name>
<organism evidence="2 3">
    <name type="scientific">Andalucia godoyi</name>
    <name type="common">Flagellate</name>
    <dbReference type="NCBI Taxonomy" id="505711"/>
    <lineage>
        <taxon>Eukaryota</taxon>
        <taxon>Discoba</taxon>
        <taxon>Jakobida</taxon>
        <taxon>Andalucina</taxon>
        <taxon>Andaluciidae</taxon>
        <taxon>Andalucia</taxon>
    </lineage>
</organism>
<dbReference type="AlphaFoldDB" id="A0A8K0F2F0"/>
<evidence type="ECO:0000256" key="1">
    <source>
        <dbReference type="SAM" id="Phobius"/>
    </source>
</evidence>
<reference evidence="2" key="1">
    <citation type="submission" date="2019-09" db="EMBL/GenBank/DDBJ databases">
        <title>The Mitochondrial Proteome of the Jakobid, Andalucia godoyi, a Protist With the Most Gene-Rich and Bacteria-Like Mitochondrial Genome.</title>
        <authorList>
            <person name="Gray M.W."/>
            <person name="Burger G."/>
            <person name="Derelle R."/>
            <person name="Klimes V."/>
            <person name="Leger M."/>
            <person name="Sarrasin M."/>
            <person name="Vlcek C."/>
            <person name="Roger A.J."/>
            <person name="Elias M."/>
            <person name="Lang B.F."/>
        </authorList>
    </citation>
    <scope>NUCLEOTIDE SEQUENCE</scope>
    <source>
        <strain evidence="2">And28</strain>
    </source>
</reference>
<evidence type="ECO:0000313" key="2">
    <source>
        <dbReference type="EMBL" id="KAF0852883.1"/>
    </source>
</evidence>
<feature type="transmembrane region" description="Helical" evidence="1">
    <location>
        <begin position="37"/>
        <end position="56"/>
    </location>
</feature>
<dbReference type="Proteomes" id="UP000799049">
    <property type="component" value="Unassembled WGS sequence"/>
</dbReference>
<accession>A0A8K0F2F0</accession>
<proteinExistence type="predicted"/>
<dbReference type="EMBL" id="VRVR01000011">
    <property type="protein sequence ID" value="KAF0852883.1"/>
    <property type="molecule type" value="Genomic_DNA"/>
</dbReference>
<feature type="transmembrane region" description="Helical" evidence="1">
    <location>
        <begin position="7"/>
        <end position="25"/>
    </location>
</feature>
<evidence type="ECO:0000313" key="3">
    <source>
        <dbReference type="Proteomes" id="UP000799049"/>
    </source>
</evidence>
<keyword evidence="1" id="KW-1133">Transmembrane helix</keyword>
<gene>
    <name evidence="2" type="ORF">ANDGO_07535</name>
</gene>
<keyword evidence="1" id="KW-0812">Transmembrane</keyword>